<reference evidence="2 3" key="1">
    <citation type="journal article" date="2021" name="Sci. Rep.">
        <title>Genome sequencing of the multicellular alga Astrephomene provides insights into convergent evolution of germ-soma differentiation.</title>
        <authorList>
            <person name="Yamashita S."/>
            <person name="Yamamoto K."/>
            <person name="Matsuzaki R."/>
            <person name="Suzuki S."/>
            <person name="Yamaguchi H."/>
            <person name="Hirooka S."/>
            <person name="Minakuchi Y."/>
            <person name="Miyagishima S."/>
            <person name="Kawachi M."/>
            <person name="Toyoda A."/>
            <person name="Nozaki H."/>
        </authorList>
    </citation>
    <scope>NUCLEOTIDE SEQUENCE [LARGE SCALE GENOMIC DNA]</scope>
    <source>
        <strain evidence="2 3">NIES-4017</strain>
    </source>
</reference>
<evidence type="ECO:0000313" key="2">
    <source>
        <dbReference type="EMBL" id="GFR49262.1"/>
    </source>
</evidence>
<proteinExistence type="predicted"/>
<keyword evidence="3" id="KW-1185">Reference proteome</keyword>
<name>A0AAD3DXZ3_9CHLO</name>
<dbReference type="AlphaFoldDB" id="A0AAD3DXZ3"/>
<dbReference type="Proteomes" id="UP001054857">
    <property type="component" value="Unassembled WGS sequence"/>
</dbReference>
<evidence type="ECO:0000256" key="1">
    <source>
        <dbReference type="SAM" id="MobiDB-lite"/>
    </source>
</evidence>
<organism evidence="2 3">
    <name type="scientific">Astrephomene gubernaculifera</name>
    <dbReference type="NCBI Taxonomy" id="47775"/>
    <lineage>
        <taxon>Eukaryota</taxon>
        <taxon>Viridiplantae</taxon>
        <taxon>Chlorophyta</taxon>
        <taxon>core chlorophytes</taxon>
        <taxon>Chlorophyceae</taxon>
        <taxon>CS clade</taxon>
        <taxon>Chlamydomonadales</taxon>
        <taxon>Astrephomenaceae</taxon>
        <taxon>Astrephomene</taxon>
    </lineage>
</organism>
<dbReference type="EMBL" id="BMAR01000028">
    <property type="protein sequence ID" value="GFR49262.1"/>
    <property type="molecule type" value="Genomic_DNA"/>
</dbReference>
<feature type="region of interest" description="Disordered" evidence="1">
    <location>
        <begin position="297"/>
        <end position="322"/>
    </location>
</feature>
<protein>
    <submittedName>
        <fullName evidence="2">Uncharacterized protein</fullName>
    </submittedName>
</protein>
<feature type="compositionally biased region" description="Polar residues" evidence="1">
    <location>
        <begin position="299"/>
        <end position="322"/>
    </location>
</feature>
<gene>
    <name evidence="2" type="ORF">Agub_g11280</name>
</gene>
<sequence>MATATGTCVLCNLTVTEQEYRREIDCPSQSCPGRVYHEDCIAAYLKRTKYSKDRCTGFPCPAILSNGKPCPGYVCKMHTFFPSNPKKKQARLEAAVANAALAKARPAAAAPKPKAGAQVAIAAMKRAAPEGAAQQPVAVKAAKPLSGITNTGNNNIRPVNIDKLKPANQEQRIIPGLSGPIQNLSTREALRAEVAKLRAEAKNPTANSSNNNVNNSAARVITGAWLQSRVGVGVGGNAKSDKGNDEEPERTPHAATLWDAFAKAPGLGKDLNYFQLAHTTRNSGGKFSARLRKRLDGESSATTFPSNDGTSSDCDSIGSPSTARDMEEFDVHSGFESRAGSLAISGDDFPALTPTKASATMRTDPLSALQGACVGPQTETAGNLALLPASTADSDPVVEYDMVYGNEDGSYLVLDAVSNMYYLLTDVYGDSAELIECMAEDGNLYTCVAVRRSQLEMRTELQRAWIQAQVDVQPAQVATEADFGVAAVAAGAPVMPAEYVYGCGEAGACTAAAAAVEERGVGYEAAEDTDVESLMQLLCV</sequence>
<evidence type="ECO:0000313" key="3">
    <source>
        <dbReference type="Proteomes" id="UP001054857"/>
    </source>
</evidence>
<comment type="caution">
    <text evidence="2">The sequence shown here is derived from an EMBL/GenBank/DDBJ whole genome shotgun (WGS) entry which is preliminary data.</text>
</comment>
<accession>A0AAD3DXZ3</accession>